<name>A0A3L6L974_9TRYP</name>
<organism evidence="3 4">
    <name type="scientific">Trypanosoma brucei equiperdum</name>
    <dbReference type="NCBI Taxonomy" id="630700"/>
    <lineage>
        <taxon>Eukaryota</taxon>
        <taxon>Discoba</taxon>
        <taxon>Euglenozoa</taxon>
        <taxon>Kinetoplastea</taxon>
        <taxon>Metakinetoplastina</taxon>
        <taxon>Trypanosomatida</taxon>
        <taxon>Trypanosomatidae</taxon>
        <taxon>Trypanosoma</taxon>
    </lineage>
</organism>
<evidence type="ECO:0000313" key="4">
    <source>
        <dbReference type="Proteomes" id="UP000266743"/>
    </source>
</evidence>
<proteinExistence type="predicted"/>
<keyword evidence="2" id="KW-0812">Transmembrane</keyword>
<reference evidence="3 4" key="1">
    <citation type="submission" date="2018-09" db="EMBL/GenBank/DDBJ databases">
        <title>whole genome sequence of T. equiperdum IVM-t1 strain.</title>
        <authorList>
            <person name="Suganuma K."/>
        </authorList>
    </citation>
    <scope>NUCLEOTIDE SEQUENCE [LARGE SCALE GENOMIC DNA]</scope>
    <source>
        <strain evidence="3 4">IVM-t1</strain>
    </source>
</reference>
<dbReference type="Proteomes" id="UP000266743">
    <property type="component" value="Chromosome 4"/>
</dbReference>
<evidence type="ECO:0000256" key="2">
    <source>
        <dbReference type="SAM" id="Phobius"/>
    </source>
</evidence>
<dbReference type="PANTHER" id="PTHR39668:SF2">
    <property type="match status" value="1"/>
</dbReference>
<comment type="caution">
    <text evidence="3">The sequence shown here is derived from an EMBL/GenBank/DDBJ whole genome shotgun (WGS) entry which is preliminary data.</text>
</comment>
<evidence type="ECO:0000256" key="1">
    <source>
        <dbReference type="SAM" id="MobiDB-lite"/>
    </source>
</evidence>
<keyword evidence="2" id="KW-1133">Transmembrane helix</keyword>
<dbReference type="PANTHER" id="PTHR39668">
    <property type="entry name" value="HYPOTHETICAL TRANSMEMBRANE PROTEIN L6586.03-RELATED"/>
    <property type="match status" value="1"/>
</dbReference>
<feature type="transmembrane region" description="Helical" evidence="2">
    <location>
        <begin position="5"/>
        <end position="26"/>
    </location>
</feature>
<keyword evidence="2" id="KW-0472">Membrane</keyword>
<dbReference type="EMBL" id="QSBY01000004">
    <property type="protein sequence ID" value="RHW73199.1"/>
    <property type="molecule type" value="Genomic_DNA"/>
</dbReference>
<dbReference type="AlphaFoldDB" id="A0A3L6L974"/>
<feature type="region of interest" description="Disordered" evidence="1">
    <location>
        <begin position="95"/>
        <end position="131"/>
    </location>
</feature>
<evidence type="ECO:0000313" key="3">
    <source>
        <dbReference type="EMBL" id="RHW73199.1"/>
    </source>
</evidence>
<gene>
    <name evidence="3" type="ORF">DPX39_040024600</name>
</gene>
<protein>
    <submittedName>
        <fullName evidence="3">Uncharacterized protein</fullName>
    </submittedName>
</protein>
<sequence length="131" mass="14476">MSPKLYVCIAFSFVNAVTAFVISWLMQARITTFDITAFTHGWDMPQKIEACRSAGVLYLILGACFSAYALYLRYATRAEQLRRYEMELAGMPEGTPLLRGPVTNGSFPQSKQNQGATGPRSKESYGADSSN</sequence>
<feature type="compositionally biased region" description="Polar residues" evidence="1">
    <location>
        <begin position="103"/>
        <end position="116"/>
    </location>
</feature>
<accession>A0A3L6L974</accession>
<feature type="transmembrane region" description="Helical" evidence="2">
    <location>
        <begin position="55"/>
        <end position="74"/>
    </location>
</feature>